<feature type="region of interest" description="Disordered" evidence="1">
    <location>
        <begin position="680"/>
        <end position="704"/>
    </location>
</feature>
<proteinExistence type="predicted"/>
<dbReference type="InterPro" id="IPR002035">
    <property type="entry name" value="VWF_A"/>
</dbReference>
<dbReference type="SMART" id="SM00382">
    <property type="entry name" value="AAA"/>
    <property type="match status" value="1"/>
</dbReference>
<dbReference type="EC" id="3.6.3.-" evidence="3"/>
<gene>
    <name evidence="3" type="ORF">QTG54_005981</name>
</gene>
<sequence length="1228" mass="136592">MFDLTLAFEFQVPARWYDVRCASPLLFTGVYRATTMMILRLHLRQPWPALVLVFFSVLLSKICVSCAFSTTSLPPLQTSSSPQVVADASARLDPLLTSFLLRSVRNTDEDESDEGDAPIMDTDTTISSSHLTFSDASRAMIGLITWDTSLRKARTPLIDDFVNINQSVWPEEPMFSHLCTTLAELGLPRLVRRHPEILTSVLLGVAKLVVEYTKAQRQGKLIIAEESIEDDENEFFEDDYDASMEDHMLETFDYEPLSSEEVEKLAESLAGNLVNEWGSLVQGVSLLDKVFGYNHGLLDVQGQVGFGIEDGVWKHCGWESLPDLQQKLSSMPELRDLLSRLGRRPSSEGEDIRRFQRRKLSYSNDDMIGVESDPSNPASVNGLTTSGSFSTMLPSEAVLLKSSFPSLRWLFLAKKAEAKLLSYELSGWADVPTLPLKTKRSERLPCSAGGPLVICLDTSWSMSGMREQLSKAVVLASVSAAHLQKRECRVVSFSSANNAIDSGTITCDAEGVTRMLDFLSYSFGGGTDVTGALRYAMETLDMTSSDLLLVTDGELPNPPVSTTILSQLETLRHQTGMEIHGLLVGKRESPALDSLCTEVHPFLADYESQVTPVRTNKMASPTALSLFQTSSRMGYVGRLSPRRYSFALRAMSNSDSDRTNVRLYKRDKRSRFEDDDDDDIWSYEGGYEHEPANTPDSRTSKDDDPVEVDEYVLRVEDSVAKIQHLASSEIEEQRQVLKEEISAELKQKSSTRQILAESVSFVGTGLVERDVESRLVILALISQEHILFIGPPGTSKSQLGRRLSQLCGGPFFQRLFTKFTTPDEIFGPLSLRALENDQYVRCIEGFLPTATVAFLDEIFKANSAILNTLLTILNERQFDNGAGSRRVECPLKCVIGASNELPESDELDALLDRFLLRAQVSPVSDEGLLKILSSSQLSKEDELVNSEKNYSDGLDAVFRNVSESLPSIAMNQNIGILIKDIRNFVTDTLGQYVSDRRLVKAARLLRVSAATHGRKQVDLIDVLLLQHMLWTYPQQKDALREFIIDNLTPNNDIVDQSKFLLQGLATEALTMVKKTMGDVTGESGAREDDLETIKSIATEVGEIKRLLEQHSNDLERHIALLNDLEYNNIWITSDEAQSVKQNCLPLAVEASTTVSEVLDNATTLILALTPGVIDNDLRSSVIEVLMGGSEDNSTIFSEDELQMSLKEAKRIFKGDELKEWKKARNSIT</sequence>
<dbReference type="GO" id="GO:0005524">
    <property type="term" value="F:ATP binding"/>
    <property type="evidence" value="ECO:0007669"/>
    <property type="project" value="InterPro"/>
</dbReference>
<dbReference type="SUPFAM" id="SSF53300">
    <property type="entry name" value="vWA-like"/>
    <property type="match status" value="1"/>
</dbReference>
<comment type="caution">
    <text evidence="3">The sequence shown here is derived from an EMBL/GenBank/DDBJ whole genome shotgun (WGS) entry which is preliminary data.</text>
</comment>
<dbReference type="PANTHER" id="PTHR32204">
    <property type="entry name" value="ATPASE RAVA"/>
    <property type="match status" value="1"/>
</dbReference>
<dbReference type="InterPro" id="IPR027417">
    <property type="entry name" value="P-loop_NTPase"/>
</dbReference>
<dbReference type="EMBL" id="JATAAI010000009">
    <property type="protein sequence ID" value="KAK1743360.1"/>
    <property type="molecule type" value="Genomic_DNA"/>
</dbReference>
<dbReference type="InterPro" id="IPR001270">
    <property type="entry name" value="ClpA/B"/>
</dbReference>
<dbReference type="Gene3D" id="3.40.50.410">
    <property type="entry name" value="von Willebrand factor, type A domain"/>
    <property type="match status" value="1"/>
</dbReference>
<dbReference type="InterPro" id="IPR050513">
    <property type="entry name" value="RavA_ATPases"/>
</dbReference>
<dbReference type="InterPro" id="IPR036465">
    <property type="entry name" value="vWFA_dom_sf"/>
</dbReference>
<organism evidence="3 4">
    <name type="scientific">Skeletonema marinoi</name>
    <dbReference type="NCBI Taxonomy" id="267567"/>
    <lineage>
        <taxon>Eukaryota</taxon>
        <taxon>Sar</taxon>
        <taxon>Stramenopiles</taxon>
        <taxon>Ochrophyta</taxon>
        <taxon>Bacillariophyta</taxon>
        <taxon>Coscinodiscophyceae</taxon>
        <taxon>Thalassiosirophycidae</taxon>
        <taxon>Thalassiosirales</taxon>
        <taxon>Skeletonemataceae</taxon>
        <taxon>Skeletonema</taxon>
        <taxon>Skeletonema marinoi-dohrnii complex</taxon>
    </lineage>
</organism>
<dbReference type="Pfam" id="PF13519">
    <property type="entry name" value="VWA_2"/>
    <property type="match status" value="1"/>
</dbReference>
<reference evidence="3" key="1">
    <citation type="submission" date="2023-06" db="EMBL/GenBank/DDBJ databases">
        <title>Survivors Of The Sea: Transcriptome response of Skeletonema marinoi to long-term dormancy.</title>
        <authorList>
            <person name="Pinder M.I.M."/>
            <person name="Kourtchenko O."/>
            <person name="Robertson E.K."/>
            <person name="Larsson T."/>
            <person name="Maumus F."/>
            <person name="Osuna-Cruz C.M."/>
            <person name="Vancaester E."/>
            <person name="Stenow R."/>
            <person name="Vandepoele K."/>
            <person name="Ploug H."/>
            <person name="Bruchert V."/>
            <person name="Godhe A."/>
            <person name="Topel M."/>
        </authorList>
    </citation>
    <scope>NUCLEOTIDE SEQUENCE</scope>
    <source>
        <strain evidence="3">R05AC</strain>
    </source>
</reference>
<dbReference type="Pfam" id="PF20030">
    <property type="entry name" value="bpMoxR"/>
    <property type="match status" value="1"/>
</dbReference>
<dbReference type="GO" id="GO:0016787">
    <property type="term" value="F:hydrolase activity"/>
    <property type="evidence" value="ECO:0007669"/>
    <property type="project" value="UniProtKB-KW"/>
</dbReference>
<dbReference type="InterPro" id="IPR003593">
    <property type="entry name" value="AAA+_ATPase"/>
</dbReference>
<feature type="domain" description="VWFA" evidence="2">
    <location>
        <begin position="451"/>
        <end position="618"/>
    </location>
</feature>
<dbReference type="PRINTS" id="PR00300">
    <property type="entry name" value="CLPPROTEASEA"/>
</dbReference>
<evidence type="ECO:0000313" key="4">
    <source>
        <dbReference type="Proteomes" id="UP001224775"/>
    </source>
</evidence>
<dbReference type="InterPro" id="IPR041538">
    <property type="entry name" value="RavA-like_AAA_lid"/>
</dbReference>
<dbReference type="Proteomes" id="UP001224775">
    <property type="component" value="Unassembled WGS sequence"/>
</dbReference>
<keyword evidence="3" id="KW-0378">Hydrolase</keyword>
<dbReference type="SUPFAM" id="SSF52540">
    <property type="entry name" value="P-loop containing nucleoside triphosphate hydrolases"/>
    <property type="match status" value="1"/>
</dbReference>
<dbReference type="PANTHER" id="PTHR32204:SF0">
    <property type="entry name" value="ATPASE RAVA"/>
    <property type="match status" value="1"/>
</dbReference>
<evidence type="ECO:0000313" key="3">
    <source>
        <dbReference type="EMBL" id="KAK1743360.1"/>
    </source>
</evidence>
<dbReference type="CDD" id="cd00009">
    <property type="entry name" value="AAA"/>
    <property type="match status" value="1"/>
</dbReference>
<keyword evidence="4" id="KW-1185">Reference proteome</keyword>
<dbReference type="Pfam" id="PF17868">
    <property type="entry name" value="AAA_lid_8"/>
    <property type="match status" value="1"/>
</dbReference>
<protein>
    <submittedName>
        <fullName evidence="3">ATPase RavA-like protein</fullName>
        <ecNumber evidence="3">3.6.3.-</ecNumber>
    </submittedName>
</protein>
<dbReference type="PROSITE" id="PS50234">
    <property type="entry name" value="VWFA"/>
    <property type="match status" value="1"/>
</dbReference>
<name>A0AAD8YE61_9STRA</name>
<dbReference type="InterPro" id="IPR045427">
    <property type="entry name" value="MoxR"/>
</dbReference>
<evidence type="ECO:0000256" key="1">
    <source>
        <dbReference type="SAM" id="MobiDB-lite"/>
    </source>
</evidence>
<evidence type="ECO:0000259" key="2">
    <source>
        <dbReference type="PROSITE" id="PS50234"/>
    </source>
</evidence>
<accession>A0AAD8YE61</accession>
<dbReference type="Gene3D" id="3.40.50.300">
    <property type="entry name" value="P-loop containing nucleotide triphosphate hydrolases"/>
    <property type="match status" value="1"/>
</dbReference>
<dbReference type="AlphaFoldDB" id="A0AAD8YE61"/>
<dbReference type="SMART" id="SM00327">
    <property type="entry name" value="VWA"/>
    <property type="match status" value="1"/>
</dbReference>